<keyword evidence="2" id="KW-0677">Repeat</keyword>
<dbReference type="GO" id="GO:0005509">
    <property type="term" value="F:calcium ion binding"/>
    <property type="evidence" value="ECO:0007669"/>
    <property type="project" value="InterPro"/>
</dbReference>
<evidence type="ECO:0000313" key="7">
    <source>
        <dbReference type="RefSeq" id="XP_026741542.1"/>
    </source>
</evidence>
<dbReference type="Proteomes" id="UP000322000">
    <property type="component" value="Chromosome 2"/>
</dbReference>
<dbReference type="Pfam" id="PF13833">
    <property type="entry name" value="EF-hand_8"/>
    <property type="match status" value="2"/>
</dbReference>
<organism evidence="6 7">
    <name type="scientific">Trichoplusia ni</name>
    <name type="common">Cabbage looper</name>
    <dbReference type="NCBI Taxonomy" id="7111"/>
    <lineage>
        <taxon>Eukaryota</taxon>
        <taxon>Metazoa</taxon>
        <taxon>Ecdysozoa</taxon>
        <taxon>Arthropoda</taxon>
        <taxon>Hexapoda</taxon>
        <taxon>Insecta</taxon>
        <taxon>Pterygota</taxon>
        <taxon>Neoptera</taxon>
        <taxon>Endopterygota</taxon>
        <taxon>Lepidoptera</taxon>
        <taxon>Glossata</taxon>
        <taxon>Ditrysia</taxon>
        <taxon>Noctuoidea</taxon>
        <taxon>Noctuidae</taxon>
        <taxon>Plusiinae</taxon>
        <taxon>Trichoplusia</taxon>
    </lineage>
</organism>
<dbReference type="PROSITE" id="PS50222">
    <property type="entry name" value="EF_HAND_2"/>
    <property type="match status" value="1"/>
</dbReference>
<dbReference type="GO" id="GO:0000287">
    <property type="term" value="F:magnesium ion binding"/>
    <property type="evidence" value="ECO:0007669"/>
    <property type="project" value="TreeGrafter"/>
</dbReference>
<dbReference type="FunFam" id="1.10.238.10:FF:000079">
    <property type="entry name" value="Calcium and integrin-binding family member 2"/>
    <property type="match status" value="1"/>
</dbReference>
<sequence>MGGSHSYPGLTEDLLEDYTSLTYLSKGEILYLMKKFYSIDPDMINNNYHHRFSKEEIIKKFHVLKNNPFQDRIFAVFSSERDDCFSFEDMIDLCSVMSAECSAEVKATWAFRIFDLDEDNQISAKDISRIVDRLTWNINDNRDNYIDRESKLKIANVILSEINLDNSGTIGMNEFKLIMARIPEFTSSFYFRL</sequence>
<dbReference type="AlphaFoldDB" id="A0A7E5WMG2"/>
<gene>
    <name evidence="7" type="primary">LOC113503683</name>
</gene>
<dbReference type="PANTHER" id="PTHR45791:SF9">
    <property type="entry name" value="FREQUENIN-1-LIKE PROTEIN"/>
    <property type="match status" value="1"/>
</dbReference>
<name>A0A7E5WMG2_TRINI</name>
<evidence type="ECO:0000256" key="2">
    <source>
        <dbReference type="ARBA" id="ARBA00022737"/>
    </source>
</evidence>
<dbReference type="InterPro" id="IPR051433">
    <property type="entry name" value="CIBP"/>
</dbReference>
<keyword evidence="6" id="KW-1185">Reference proteome</keyword>
<evidence type="ECO:0000259" key="5">
    <source>
        <dbReference type="PROSITE" id="PS50222"/>
    </source>
</evidence>
<dbReference type="GeneID" id="113503683"/>
<dbReference type="SUPFAM" id="SSF47473">
    <property type="entry name" value="EF-hand"/>
    <property type="match status" value="1"/>
</dbReference>
<dbReference type="KEGG" id="tnl:113503683"/>
<dbReference type="Gene3D" id="1.10.238.10">
    <property type="entry name" value="EF-hand"/>
    <property type="match status" value="2"/>
</dbReference>
<proteinExistence type="predicted"/>
<evidence type="ECO:0000313" key="6">
    <source>
        <dbReference type="Proteomes" id="UP000322000"/>
    </source>
</evidence>
<dbReference type="InterPro" id="IPR018247">
    <property type="entry name" value="EF_Hand_1_Ca_BS"/>
</dbReference>
<keyword evidence="3" id="KW-0106">Calcium</keyword>
<dbReference type="InterPro" id="IPR002048">
    <property type="entry name" value="EF_hand_dom"/>
</dbReference>
<accession>A0A7E5WMG2</accession>
<dbReference type="PROSITE" id="PS00018">
    <property type="entry name" value="EF_HAND_1"/>
    <property type="match status" value="1"/>
</dbReference>
<dbReference type="SMART" id="SM00054">
    <property type="entry name" value="EFh"/>
    <property type="match status" value="2"/>
</dbReference>
<dbReference type="PANTHER" id="PTHR45791">
    <property type="entry name" value="CALCIUM AND INTEGRIN BINDING FAMILY MEMBER 2"/>
    <property type="match status" value="1"/>
</dbReference>
<protein>
    <submittedName>
        <fullName evidence="7">Calcium and integrin-binding protein 1-like</fullName>
    </submittedName>
</protein>
<reference evidence="7" key="1">
    <citation type="submission" date="2025-08" db="UniProtKB">
        <authorList>
            <consortium name="RefSeq"/>
        </authorList>
    </citation>
    <scope>IDENTIFICATION</scope>
</reference>
<evidence type="ECO:0000256" key="3">
    <source>
        <dbReference type="ARBA" id="ARBA00022837"/>
    </source>
</evidence>
<keyword evidence="4" id="KW-0460">Magnesium</keyword>
<keyword evidence="1" id="KW-0479">Metal-binding</keyword>
<dbReference type="InterPro" id="IPR011992">
    <property type="entry name" value="EF-hand-dom_pair"/>
</dbReference>
<feature type="domain" description="EF-hand" evidence="5">
    <location>
        <begin position="102"/>
        <end position="137"/>
    </location>
</feature>
<dbReference type="RefSeq" id="XP_026741542.1">
    <property type="nucleotide sequence ID" value="XM_026885741.1"/>
</dbReference>
<evidence type="ECO:0000256" key="4">
    <source>
        <dbReference type="ARBA" id="ARBA00022842"/>
    </source>
</evidence>
<evidence type="ECO:0000256" key="1">
    <source>
        <dbReference type="ARBA" id="ARBA00022723"/>
    </source>
</evidence>
<dbReference type="OrthoDB" id="114727at2759"/>
<dbReference type="InParanoid" id="A0A7E5WMG2"/>